<dbReference type="InterPro" id="IPR004364">
    <property type="entry name" value="Aa-tRNA-synt_II"/>
</dbReference>
<dbReference type="AlphaFoldDB" id="A0A449AQS0"/>
<dbReference type="EMBL" id="LR215010">
    <property type="protein sequence ID" value="VEU68830.1"/>
    <property type="molecule type" value="Genomic_DNA"/>
</dbReference>
<dbReference type="Gene3D" id="3.30.930.10">
    <property type="entry name" value="Bira Bifunctional Protein, Domain 2"/>
    <property type="match status" value="1"/>
</dbReference>
<evidence type="ECO:0000256" key="8">
    <source>
        <dbReference type="ARBA" id="ARBA00023146"/>
    </source>
</evidence>
<keyword evidence="5 9" id="KW-0547">Nucleotide-binding</keyword>
<sequence length="452" mass="51763">MNSIKSILLKPNFYDTWTNVEIKGWIASNRGNKKIRFIEINDGSTISNLQTVFKGEKFDTEVLDQLKPGAAIIVKGTLIATPNSPQPIEMSVDELVSYKNVDDDYPIQSQEMKLETLRDLPHLRHRTTLLRAVMLIRSTLAQEVHKYFINNDFHYLNSPIITSNDGEGAGETFNVADSSSTDEFFGKGKKATLGVTGQLHGESYALGMNRIYTFGPTFRAERSNTKRHLAEFWMIEPEMAFYDLKDTINLADDMLKVVIRNTMAKHKKELEFLDSYTNNGLIERLKHFTETPLKIVEYTEALEKLAEVKDIFENKDIKYGLDLGSEHEKYLTEKVYNAPIAVINFPKDFKAFYMKQNDDNKSVASFDLLVPGIGELIGGSQRETDYNKIVKRVNELKIDQDDLQWYLDLRRFGQMMSSGFGIGFERLVMYVTGMDNIRDSIPYPRTTGNIRM</sequence>
<dbReference type="EC" id="6.1.1.22" evidence="9"/>
<evidence type="ECO:0000256" key="4">
    <source>
        <dbReference type="ARBA" id="ARBA00022598"/>
    </source>
</evidence>
<dbReference type="SUPFAM" id="SSF50249">
    <property type="entry name" value="Nucleic acid-binding proteins"/>
    <property type="match status" value="1"/>
</dbReference>
<comment type="subunit">
    <text evidence="2 9">Homodimer.</text>
</comment>
<proteinExistence type="inferred from homology"/>
<evidence type="ECO:0000256" key="9">
    <source>
        <dbReference type="HAMAP-Rule" id="MF_00534"/>
    </source>
</evidence>
<evidence type="ECO:0000256" key="1">
    <source>
        <dbReference type="ARBA" id="ARBA00008226"/>
    </source>
</evidence>
<dbReference type="PANTHER" id="PTHR22594:SF34">
    <property type="entry name" value="ASPARAGINE--TRNA LIGASE, MITOCHONDRIAL-RELATED"/>
    <property type="match status" value="1"/>
</dbReference>
<evidence type="ECO:0000256" key="5">
    <source>
        <dbReference type="ARBA" id="ARBA00022741"/>
    </source>
</evidence>
<dbReference type="RefSeq" id="WP_004795099.1">
    <property type="nucleotide sequence ID" value="NZ_LR215010.1"/>
</dbReference>
<keyword evidence="8 9" id="KW-0030">Aminoacyl-tRNA synthetase</keyword>
<keyword evidence="7 9" id="KW-0648">Protein biosynthesis</keyword>
<dbReference type="GO" id="GO:0005524">
    <property type="term" value="F:ATP binding"/>
    <property type="evidence" value="ECO:0007669"/>
    <property type="project" value="UniProtKB-UniRule"/>
</dbReference>
<keyword evidence="4 9" id="KW-0436">Ligase</keyword>
<dbReference type="NCBIfam" id="NF003037">
    <property type="entry name" value="PRK03932.1"/>
    <property type="match status" value="1"/>
</dbReference>
<dbReference type="GO" id="GO:0006421">
    <property type="term" value="P:asparaginyl-tRNA aminoacylation"/>
    <property type="evidence" value="ECO:0007669"/>
    <property type="project" value="UniProtKB-UniRule"/>
</dbReference>
<evidence type="ECO:0000313" key="12">
    <source>
        <dbReference type="Proteomes" id="UP000290495"/>
    </source>
</evidence>
<feature type="domain" description="Aminoacyl-transfer RNA synthetases class-II family profile" evidence="10">
    <location>
        <begin position="136"/>
        <end position="442"/>
    </location>
</feature>
<protein>
    <recommendedName>
        <fullName evidence="9">Asparagine--tRNA ligase</fullName>
        <ecNumber evidence="9">6.1.1.22</ecNumber>
    </recommendedName>
    <alternativeName>
        <fullName evidence="9">Asparaginyl-tRNA synthetase</fullName>
        <shortName evidence="9">AsnRS</shortName>
    </alternativeName>
</protein>
<dbReference type="Proteomes" id="UP000290495">
    <property type="component" value="Chromosome"/>
</dbReference>
<dbReference type="GO" id="GO:0004816">
    <property type="term" value="F:asparagine-tRNA ligase activity"/>
    <property type="evidence" value="ECO:0007669"/>
    <property type="project" value="UniProtKB-UniRule"/>
</dbReference>
<dbReference type="FunFam" id="3.30.930.10:FF:000016">
    <property type="entry name" value="Asparagine--tRNA ligase"/>
    <property type="match status" value="1"/>
</dbReference>
<evidence type="ECO:0000313" key="11">
    <source>
        <dbReference type="EMBL" id="VEU68830.1"/>
    </source>
</evidence>
<dbReference type="InterPro" id="IPR045864">
    <property type="entry name" value="aa-tRNA-synth_II/BPL/LPL"/>
</dbReference>
<keyword evidence="6 9" id="KW-0067">ATP-binding</keyword>
<gene>
    <name evidence="11" type="primary">lysS_1</name>
    <name evidence="9" type="synonym">asnS</name>
    <name evidence="11" type="ORF">NCTC10146_00288</name>
</gene>
<name>A0A449AQS0_9BACT</name>
<dbReference type="SUPFAM" id="SSF55681">
    <property type="entry name" value="Class II aaRS and biotin synthetases"/>
    <property type="match status" value="1"/>
</dbReference>
<dbReference type="NCBIfam" id="TIGR00457">
    <property type="entry name" value="asnS"/>
    <property type="match status" value="1"/>
</dbReference>
<evidence type="ECO:0000256" key="6">
    <source>
        <dbReference type="ARBA" id="ARBA00022840"/>
    </source>
</evidence>
<dbReference type="PANTHER" id="PTHR22594">
    <property type="entry name" value="ASPARTYL/LYSYL-TRNA SYNTHETASE"/>
    <property type="match status" value="1"/>
</dbReference>
<evidence type="ECO:0000256" key="3">
    <source>
        <dbReference type="ARBA" id="ARBA00022490"/>
    </source>
</evidence>
<evidence type="ECO:0000256" key="2">
    <source>
        <dbReference type="ARBA" id="ARBA00011738"/>
    </source>
</evidence>
<keyword evidence="3 9" id="KW-0963">Cytoplasm</keyword>
<reference evidence="11 12" key="1">
    <citation type="submission" date="2019-01" db="EMBL/GenBank/DDBJ databases">
        <authorList>
            <consortium name="Pathogen Informatics"/>
        </authorList>
    </citation>
    <scope>NUCLEOTIDE SEQUENCE [LARGE SCALE GENOMIC DNA]</scope>
    <source>
        <strain evidence="11 12">NCTC10146</strain>
    </source>
</reference>
<dbReference type="InterPro" id="IPR002312">
    <property type="entry name" value="Asp/Asn-tRNA-synth_IIb"/>
</dbReference>
<comment type="similarity">
    <text evidence="1 9">Belongs to the class-II aminoacyl-tRNA synthetase family.</text>
</comment>
<dbReference type="PRINTS" id="PR01042">
    <property type="entry name" value="TRNASYNTHASP"/>
</dbReference>
<dbReference type="HAMAP" id="MF_00534">
    <property type="entry name" value="Asn_tRNA_synth"/>
    <property type="match status" value="1"/>
</dbReference>
<dbReference type="CDD" id="cd04318">
    <property type="entry name" value="EcAsnRS_like_N"/>
    <property type="match status" value="1"/>
</dbReference>
<dbReference type="Pfam" id="PF00152">
    <property type="entry name" value="tRNA-synt_2"/>
    <property type="match status" value="1"/>
</dbReference>
<comment type="catalytic activity">
    <reaction evidence="9">
        <text>tRNA(Asn) + L-asparagine + ATP = L-asparaginyl-tRNA(Asn) + AMP + diphosphate + H(+)</text>
        <dbReference type="Rhea" id="RHEA:11180"/>
        <dbReference type="Rhea" id="RHEA-COMP:9659"/>
        <dbReference type="Rhea" id="RHEA-COMP:9674"/>
        <dbReference type="ChEBI" id="CHEBI:15378"/>
        <dbReference type="ChEBI" id="CHEBI:30616"/>
        <dbReference type="ChEBI" id="CHEBI:33019"/>
        <dbReference type="ChEBI" id="CHEBI:58048"/>
        <dbReference type="ChEBI" id="CHEBI:78442"/>
        <dbReference type="ChEBI" id="CHEBI:78515"/>
        <dbReference type="ChEBI" id="CHEBI:456215"/>
        <dbReference type="EC" id="6.1.1.22"/>
    </reaction>
</comment>
<dbReference type="GO" id="GO:0003676">
    <property type="term" value="F:nucleic acid binding"/>
    <property type="evidence" value="ECO:0007669"/>
    <property type="project" value="InterPro"/>
</dbReference>
<dbReference type="GO" id="GO:0005737">
    <property type="term" value="C:cytoplasm"/>
    <property type="evidence" value="ECO:0007669"/>
    <property type="project" value="UniProtKB-SubCell"/>
</dbReference>
<comment type="subcellular location">
    <subcellularLocation>
        <location evidence="9">Cytoplasm</location>
    </subcellularLocation>
</comment>
<evidence type="ECO:0000256" key="7">
    <source>
        <dbReference type="ARBA" id="ARBA00022917"/>
    </source>
</evidence>
<dbReference type="InterPro" id="IPR004365">
    <property type="entry name" value="NA-bd_OB_tRNA"/>
</dbReference>
<dbReference type="Gene3D" id="2.40.50.140">
    <property type="entry name" value="Nucleic acid-binding proteins"/>
    <property type="match status" value="1"/>
</dbReference>
<accession>A0A449AQS0</accession>
<dbReference type="Pfam" id="PF01336">
    <property type="entry name" value="tRNA_anti-codon"/>
    <property type="match status" value="1"/>
</dbReference>
<dbReference type="InterPro" id="IPR006195">
    <property type="entry name" value="aa-tRNA-synth_II"/>
</dbReference>
<evidence type="ECO:0000259" key="10">
    <source>
        <dbReference type="PROSITE" id="PS50862"/>
    </source>
</evidence>
<dbReference type="InterPro" id="IPR004522">
    <property type="entry name" value="Asn-tRNA-ligase"/>
</dbReference>
<organism evidence="11 12">
    <name type="scientific">Mycoplasmopsis canis</name>
    <dbReference type="NCBI Taxonomy" id="29555"/>
    <lineage>
        <taxon>Bacteria</taxon>
        <taxon>Bacillati</taxon>
        <taxon>Mycoplasmatota</taxon>
        <taxon>Mycoplasmoidales</taxon>
        <taxon>Metamycoplasmataceae</taxon>
        <taxon>Mycoplasmopsis</taxon>
    </lineage>
</organism>
<dbReference type="InterPro" id="IPR012340">
    <property type="entry name" value="NA-bd_OB-fold"/>
</dbReference>
<dbReference type="PROSITE" id="PS50862">
    <property type="entry name" value="AA_TRNA_LIGASE_II"/>
    <property type="match status" value="1"/>
</dbReference>